<dbReference type="EMBL" id="VIFY01000124">
    <property type="protein sequence ID" value="TQB70061.1"/>
    <property type="molecule type" value="Genomic_DNA"/>
</dbReference>
<sequence length="351" mass="40294">MTDPVIDERNNPIVVDDAASELDSAFSDAGSDTTSLASSILKYHYENGRRYHAYQEGRYLLPNDEKEQDHMDVLGHIFMLILDGKLFLAPIDEHPQRILDLGCGTGLWAIEMGDMFPSAQVIGNDLSPIQPGMYVFYRCQWRLIMANLSYTTRVPPNVQFEVDDIEQDWTYKSPFDFIHARFLASSIRDWPRLFQQVFKNLKPGGYAEFFDWDFRYQSDDGSLKETHEMRINIKEVLRAADIIGQTATPGPHLKKWAEDAGFVNIKEHVFKVPYGTWPKDPKLKEIGAWNQLQALEGVEGWSMGLLSRVLGWSPAKVHVHLAQTRKDFRNPNIHAYAKLYLVYGQKPKPEN</sequence>
<dbReference type="CDD" id="cd02440">
    <property type="entry name" value="AdoMet_MTases"/>
    <property type="match status" value="1"/>
</dbReference>
<dbReference type="GO" id="GO:0008168">
    <property type="term" value="F:methyltransferase activity"/>
    <property type="evidence" value="ECO:0007669"/>
    <property type="project" value="TreeGrafter"/>
</dbReference>
<dbReference type="SUPFAM" id="SSF53335">
    <property type="entry name" value="S-adenosyl-L-methionine-dependent methyltransferases"/>
    <property type="match status" value="1"/>
</dbReference>
<evidence type="ECO:0000313" key="1">
    <source>
        <dbReference type="EMBL" id="TQB70061.1"/>
    </source>
</evidence>
<name>A0A507QQX0_MONPU</name>
<keyword evidence="2" id="KW-1185">Reference proteome</keyword>
<dbReference type="Gene3D" id="3.40.50.150">
    <property type="entry name" value="Vaccinia Virus protein VP39"/>
    <property type="match status" value="1"/>
</dbReference>
<dbReference type="PANTHER" id="PTHR43591">
    <property type="entry name" value="METHYLTRANSFERASE"/>
    <property type="match status" value="1"/>
</dbReference>
<organism evidence="1 2">
    <name type="scientific">Monascus purpureus</name>
    <name type="common">Red mold</name>
    <name type="synonym">Monascus anka</name>
    <dbReference type="NCBI Taxonomy" id="5098"/>
    <lineage>
        <taxon>Eukaryota</taxon>
        <taxon>Fungi</taxon>
        <taxon>Dikarya</taxon>
        <taxon>Ascomycota</taxon>
        <taxon>Pezizomycotina</taxon>
        <taxon>Eurotiomycetes</taxon>
        <taxon>Eurotiomycetidae</taxon>
        <taxon>Eurotiales</taxon>
        <taxon>Aspergillaceae</taxon>
        <taxon>Monascus</taxon>
    </lineage>
</organism>
<evidence type="ECO:0000313" key="2">
    <source>
        <dbReference type="Proteomes" id="UP000319663"/>
    </source>
</evidence>
<proteinExistence type="predicted"/>
<dbReference type="InterPro" id="IPR029063">
    <property type="entry name" value="SAM-dependent_MTases_sf"/>
</dbReference>
<dbReference type="AlphaFoldDB" id="A0A507QQX0"/>
<reference evidence="1 2" key="1">
    <citation type="submission" date="2019-06" db="EMBL/GenBank/DDBJ databases">
        <title>Wine fermentation using esterase from Monascus purpureus.</title>
        <authorList>
            <person name="Geng C."/>
            <person name="Zhang Y."/>
        </authorList>
    </citation>
    <scope>NUCLEOTIDE SEQUENCE [LARGE SCALE GENOMIC DNA]</scope>
    <source>
        <strain evidence="1">HQ1</strain>
    </source>
</reference>
<dbReference type="STRING" id="5098.A0A507QQX0"/>
<evidence type="ECO:0008006" key="3">
    <source>
        <dbReference type="Google" id="ProtNLM"/>
    </source>
</evidence>
<gene>
    <name evidence="1" type="ORF">MPDQ_001030</name>
</gene>
<accession>A0A507QQX0</accession>
<protein>
    <recommendedName>
        <fullName evidence="3">Methyltransferase domain-containing protein</fullName>
    </recommendedName>
</protein>
<dbReference type="Proteomes" id="UP000319663">
    <property type="component" value="Unassembled WGS sequence"/>
</dbReference>
<dbReference type="PANTHER" id="PTHR43591:SF24">
    <property type="entry name" value="2-METHOXY-6-POLYPRENYL-1,4-BENZOQUINOL METHYLASE, MITOCHONDRIAL"/>
    <property type="match status" value="1"/>
</dbReference>
<dbReference type="Pfam" id="PF13489">
    <property type="entry name" value="Methyltransf_23"/>
    <property type="match status" value="1"/>
</dbReference>
<comment type="caution">
    <text evidence="1">The sequence shown here is derived from an EMBL/GenBank/DDBJ whole genome shotgun (WGS) entry which is preliminary data.</text>
</comment>